<sequence length="85" mass="9242">MSSSSLFGVTCYSEISRPGIEIQELNSGLVSAFVARPESQLDSPILELIGQDITVSCLFYLEKLNGGRLRFTLYSPNALIGDVRG</sequence>
<accession>A0A4E9EDZ3</accession>
<name>A0A4E9EDZ3_GIBZA</name>
<reference evidence="1" key="1">
    <citation type="submission" date="2019-04" db="EMBL/GenBank/DDBJ databases">
        <authorList>
            <person name="Melise S."/>
            <person name="Noan J."/>
            <person name="Okalmin O."/>
        </authorList>
    </citation>
    <scope>NUCLEOTIDE SEQUENCE</scope>
    <source>
        <strain evidence="1">FN9</strain>
    </source>
</reference>
<proteinExistence type="predicted"/>
<gene>
    <name evidence="1" type="ORF">FUG_LOCUS421426</name>
</gene>
<evidence type="ECO:0000313" key="1">
    <source>
        <dbReference type="EMBL" id="VIO60986.1"/>
    </source>
</evidence>
<organism evidence="1">
    <name type="scientific">Gibberella zeae</name>
    <name type="common">Wheat head blight fungus</name>
    <name type="synonym">Fusarium graminearum</name>
    <dbReference type="NCBI Taxonomy" id="5518"/>
    <lineage>
        <taxon>Eukaryota</taxon>
        <taxon>Fungi</taxon>
        <taxon>Dikarya</taxon>
        <taxon>Ascomycota</taxon>
        <taxon>Pezizomycotina</taxon>
        <taxon>Sordariomycetes</taxon>
        <taxon>Hypocreomycetidae</taxon>
        <taxon>Hypocreales</taxon>
        <taxon>Nectriaceae</taxon>
        <taxon>Fusarium</taxon>
    </lineage>
</organism>
<protein>
    <submittedName>
        <fullName evidence="1">Uncharacterized protein</fullName>
    </submittedName>
</protein>
<dbReference type="EMBL" id="CAAKMV010000149">
    <property type="protein sequence ID" value="VIO60986.1"/>
    <property type="molecule type" value="Genomic_DNA"/>
</dbReference>
<dbReference type="AlphaFoldDB" id="A0A4E9EDZ3"/>